<evidence type="ECO:0000256" key="2">
    <source>
        <dbReference type="ARBA" id="ARBA00022692"/>
    </source>
</evidence>
<dbReference type="Proteomes" id="UP000214365">
    <property type="component" value="Unassembled WGS sequence"/>
</dbReference>
<feature type="region of interest" description="Disordered" evidence="5">
    <location>
        <begin position="885"/>
        <end position="925"/>
    </location>
</feature>
<comment type="subcellular location">
    <subcellularLocation>
        <location evidence="1">Membrane</location>
        <topology evidence="1">Multi-pass membrane protein</topology>
    </subcellularLocation>
</comment>
<reference evidence="9 10" key="1">
    <citation type="submission" date="2015-06" db="EMBL/GenBank/DDBJ databases">
        <title>Talaromyces atroroseus IBT 11181 draft genome.</title>
        <authorList>
            <person name="Rasmussen K.B."/>
            <person name="Rasmussen S."/>
            <person name="Petersen B."/>
            <person name="Sicheritz-Ponten T."/>
            <person name="Mortensen U.H."/>
            <person name="Thrane U."/>
        </authorList>
    </citation>
    <scope>NUCLEOTIDE SEQUENCE [LARGE SCALE GENOMIC DNA]</scope>
    <source>
        <strain evidence="9 10">IBT 11181</strain>
    </source>
</reference>
<feature type="transmembrane region" description="Helical" evidence="6">
    <location>
        <begin position="189"/>
        <end position="208"/>
    </location>
</feature>
<name>A0A225AYU0_TALAT</name>
<evidence type="ECO:0000256" key="5">
    <source>
        <dbReference type="SAM" id="MobiDB-lite"/>
    </source>
</evidence>
<feature type="transmembrane region" description="Helical" evidence="6">
    <location>
        <begin position="613"/>
        <end position="630"/>
    </location>
</feature>
<evidence type="ECO:0000313" key="9">
    <source>
        <dbReference type="EMBL" id="OKL60136.1"/>
    </source>
</evidence>
<evidence type="ECO:0000259" key="8">
    <source>
        <dbReference type="Pfam" id="PF13515"/>
    </source>
</evidence>
<feature type="transmembrane region" description="Helical" evidence="6">
    <location>
        <begin position="159"/>
        <end position="177"/>
    </location>
</feature>
<dbReference type="RefSeq" id="XP_020120257.1">
    <property type="nucleotide sequence ID" value="XM_020266851.1"/>
</dbReference>
<evidence type="ECO:0000256" key="6">
    <source>
        <dbReference type="SAM" id="Phobius"/>
    </source>
</evidence>
<feature type="domain" description="Putative ER transporter 6TM N-terminal" evidence="7">
    <location>
        <begin position="26"/>
        <end position="361"/>
    </location>
</feature>
<sequence>MADSETPSTTAARLSKKAILLSWRTLRSHTFLVIMKAALPPTVVVAMSLSDSILHTTGSTTHIAAAAVIISHCLMPRGKFLKIMIFNILALCMAFLFSCLALYCSVKAGEHNRRIHAPNHANNGYNSDANAVAAIWLIVTIWIANSVRSWRPAELQNPVISFSFFTAVTITHFGNYSTFDEGIDYTLKLFDSILIGFAIASAVSLFILPITSRGFFFQDARDYALLIESVLQEQAAFVGDTVENLAVWFAHGNLRRAQQMQNRPNDETVDETNFPSKLHPSKQKVQTTMAKLDSLFSKLQYDLLYSRSEFAIGKLRIEDLAKIEELLGSVLLPISGISMLPGILEMHIKYERHQQMKMMANDPDEEVLMKQSELRKAVDTLQEHLSETAVLGTTGIQYFLLVMELMTPKQFQKQRKPDAAFAIPKDEESGKFALNPLEPYFVVRFERTMHETFRRRRHFPATLSSLALSEVSKDFENRSLSTENYRDLITSSSNIRLEFFLILYMNHMQDLLLHATHEILKFADSKVADGTMKSYRPILPKHGSIKQLLSILKPEDGKSDVDQPSSSISDIGQGEERTHLPDPERLPPANMWEKGSNVLRLIARGLASEHSVFGFRVTAASFCIAILAFLRRTQDFFFRRRCIWAVTVIIISMNPTSGETFLMLMSRILGTAVSLVLSLIVWYIVDQNFPGVIIFLYFANMIEYYFYVKHPEILEPCVIAILALNVIIASTLEEHKGGSGQSASAGLQQKMPIYIFGPYKLAAVIVACVIILFWTIFPYTSTAKSKLRRMLGHSLFILAQFYSVTHTSTALWMSSGLPDGIRDRESLSHRLVKIIRKIFRKEMVLLDELRNHSRFTVFEPSVGGKFPKRIYDDIIAEIQNALSIPPSPPTDYAEEASASQEQQEEKEEQDTKKERQQEERHEQNEEPWFTQLGKIALQTTDFKSARISSFLCHLSASVTNNQPLPPYLHTPPSFLLARRMQKINKELLHVRHLEDPTFSAFISLEVLRSVLAWCMKDLLRNIKTLVGELNFEYRISQSETHGESSRLVAGRPPGENGESEGDDDDNNTDSNSSG</sequence>
<evidence type="ECO:0000259" key="7">
    <source>
        <dbReference type="Pfam" id="PF10337"/>
    </source>
</evidence>
<feature type="transmembrane region" description="Helical" evidence="6">
    <location>
        <begin position="129"/>
        <end position="147"/>
    </location>
</feature>
<keyword evidence="2 6" id="KW-0812">Transmembrane</keyword>
<evidence type="ECO:0000313" key="10">
    <source>
        <dbReference type="Proteomes" id="UP000214365"/>
    </source>
</evidence>
<feature type="transmembrane region" description="Helical" evidence="6">
    <location>
        <begin position="689"/>
        <end position="707"/>
    </location>
</feature>
<dbReference type="InterPro" id="IPR049453">
    <property type="entry name" value="Memb_transporter_dom"/>
</dbReference>
<keyword evidence="10" id="KW-1185">Reference proteome</keyword>
<feature type="region of interest" description="Disordered" evidence="5">
    <location>
        <begin position="1038"/>
        <end position="1074"/>
    </location>
</feature>
<feature type="region of interest" description="Disordered" evidence="5">
    <location>
        <begin position="259"/>
        <end position="278"/>
    </location>
</feature>
<dbReference type="PANTHER" id="PTHR37994:SF4">
    <property type="entry name" value="ER TRANSPORTER 6TM N-TERMINAL DOMAIN-CONTAINING PROTEIN-RELATED"/>
    <property type="match status" value="1"/>
</dbReference>
<accession>A0A225AYU0</accession>
<gene>
    <name evidence="9" type="ORF">UA08_04566</name>
</gene>
<dbReference type="OrthoDB" id="2274698at2759"/>
<dbReference type="InterPro" id="IPR018823">
    <property type="entry name" value="ArAE_2_N"/>
</dbReference>
<feature type="compositionally biased region" description="Acidic residues" evidence="5">
    <location>
        <begin position="1057"/>
        <end position="1067"/>
    </location>
</feature>
<evidence type="ECO:0000256" key="3">
    <source>
        <dbReference type="ARBA" id="ARBA00022989"/>
    </source>
</evidence>
<evidence type="ECO:0000256" key="4">
    <source>
        <dbReference type="ARBA" id="ARBA00023136"/>
    </source>
</evidence>
<feature type="domain" description="Integral membrane bound transporter" evidence="8">
    <location>
        <begin position="633"/>
        <end position="774"/>
    </location>
</feature>
<dbReference type="GO" id="GO:0016020">
    <property type="term" value="C:membrane"/>
    <property type="evidence" value="ECO:0007669"/>
    <property type="project" value="UniProtKB-SubCell"/>
</dbReference>
<feature type="transmembrane region" description="Helical" evidence="6">
    <location>
        <begin position="642"/>
        <end position="658"/>
    </location>
</feature>
<dbReference type="Pfam" id="PF10337">
    <property type="entry name" value="ArAE_2_N"/>
    <property type="match status" value="1"/>
</dbReference>
<keyword evidence="4 6" id="KW-0472">Membrane</keyword>
<feature type="compositionally biased region" description="Basic and acidic residues" evidence="5">
    <location>
        <begin position="574"/>
        <end position="585"/>
    </location>
</feature>
<feature type="transmembrane region" description="Helical" evidence="6">
    <location>
        <begin position="753"/>
        <end position="777"/>
    </location>
</feature>
<dbReference type="PANTHER" id="PTHR37994">
    <property type="entry name" value="ARAE_2_N DOMAIN-CONTAINING PROTEIN-RELATED"/>
    <property type="match status" value="1"/>
</dbReference>
<dbReference type="GeneID" id="31004321"/>
<dbReference type="EMBL" id="LFMY01000006">
    <property type="protein sequence ID" value="OKL60136.1"/>
    <property type="molecule type" value="Genomic_DNA"/>
</dbReference>
<feature type="compositionally biased region" description="Basic and acidic residues" evidence="5">
    <location>
        <begin position="909"/>
        <end position="924"/>
    </location>
</feature>
<dbReference type="STRING" id="1441469.A0A225AYU0"/>
<comment type="caution">
    <text evidence="9">The sequence shown here is derived from an EMBL/GenBank/DDBJ whole genome shotgun (WGS) entry which is preliminary data.</text>
</comment>
<feature type="region of interest" description="Disordered" evidence="5">
    <location>
        <begin position="555"/>
        <end position="589"/>
    </location>
</feature>
<dbReference type="AlphaFoldDB" id="A0A225AYU0"/>
<feature type="transmembrane region" description="Helical" evidence="6">
    <location>
        <begin position="86"/>
        <end position="109"/>
    </location>
</feature>
<proteinExistence type="predicted"/>
<protein>
    <submittedName>
        <fullName evidence="9">Uncharacterized protein</fullName>
    </submittedName>
</protein>
<dbReference type="Pfam" id="PF13515">
    <property type="entry name" value="FUSC_2"/>
    <property type="match status" value="1"/>
</dbReference>
<feature type="transmembrane region" description="Helical" evidence="6">
    <location>
        <begin position="713"/>
        <end position="732"/>
    </location>
</feature>
<evidence type="ECO:0000256" key="1">
    <source>
        <dbReference type="ARBA" id="ARBA00004141"/>
    </source>
</evidence>
<keyword evidence="3 6" id="KW-1133">Transmembrane helix</keyword>
<organism evidence="9 10">
    <name type="scientific">Talaromyces atroroseus</name>
    <dbReference type="NCBI Taxonomy" id="1441469"/>
    <lineage>
        <taxon>Eukaryota</taxon>
        <taxon>Fungi</taxon>
        <taxon>Dikarya</taxon>
        <taxon>Ascomycota</taxon>
        <taxon>Pezizomycotina</taxon>
        <taxon>Eurotiomycetes</taxon>
        <taxon>Eurotiomycetidae</taxon>
        <taxon>Eurotiales</taxon>
        <taxon>Trichocomaceae</taxon>
        <taxon>Talaromyces</taxon>
        <taxon>Talaromyces sect. Trachyspermi</taxon>
    </lineage>
</organism>